<dbReference type="EMBL" id="CAMXCT020003309">
    <property type="protein sequence ID" value="CAL1157016.1"/>
    <property type="molecule type" value="Genomic_DNA"/>
</dbReference>
<protein>
    <submittedName>
        <fullName evidence="2">C3H1-type domain-containing protein</fullName>
    </submittedName>
</protein>
<dbReference type="Proteomes" id="UP001152797">
    <property type="component" value="Unassembled WGS sequence"/>
</dbReference>
<evidence type="ECO:0000313" key="3">
    <source>
        <dbReference type="Proteomes" id="UP001152797"/>
    </source>
</evidence>
<reference evidence="2 3" key="2">
    <citation type="submission" date="2024-05" db="EMBL/GenBank/DDBJ databases">
        <authorList>
            <person name="Chen Y."/>
            <person name="Shah S."/>
            <person name="Dougan E. K."/>
            <person name="Thang M."/>
            <person name="Chan C."/>
        </authorList>
    </citation>
    <scope>NUCLEOTIDE SEQUENCE [LARGE SCALE GENOMIC DNA]</scope>
</reference>
<reference evidence="1" key="1">
    <citation type="submission" date="2022-10" db="EMBL/GenBank/DDBJ databases">
        <authorList>
            <person name="Chen Y."/>
            <person name="Dougan E. K."/>
            <person name="Chan C."/>
            <person name="Rhodes N."/>
            <person name="Thang M."/>
        </authorList>
    </citation>
    <scope>NUCLEOTIDE SEQUENCE</scope>
</reference>
<dbReference type="EMBL" id="CAMXCT030003309">
    <property type="protein sequence ID" value="CAL4790953.1"/>
    <property type="molecule type" value="Genomic_DNA"/>
</dbReference>
<dbReference type="OrthoDB" id="414322at2759"/>
<keyword evidence="3" id="KW-1185">Reference proteome</keyword>
<name>A0A9P1G8I3_9DINO</name>
<dbReference type="AlphaFoldDB" id="A0A9P1G8I3"/>
<evidence type="ECO:0000313" key="1">
    <source>
        <dbReference type="EMBL" id="CAI4003641.1"/>
    </source>
</evidence>
<gene>
    <name evidence="1" type="ORF">C1SCF055_LOCUS29491</name>
</gene>
<organism evidence="1">
    <name type="scientific">Cladocopium goreaui</name>
    <dbReference type="NCBI Taxonomy" id="2562237"/>
    <lineage>
        <taxon>Eukaryota</taxon>
        <taxon>Sar</taxon>
        <taxon>Alveolata</taxon>
        <taxon>Dinophyceae</taxon>
        <taxon>Suessiales</taxon>
        <taxon>Symbiodiniaceae</taxon>
        <taxon>Cladocopium</taxon>
    </lineage>
</organism>
<accession>A0A9P1G8I3</accession>
<proteinExistence type="predicted"/>
<evidence type="ECO:0000313" key="2">
    <source>
        <dbReference type="EMBL" id="CAL4790953.1"/>
    </source>
</evidence>
<comment type="caution">
    <text evidence="1">The sequence shown here is derived from an EMBL/GenBank/DDBJ whole genome shotgun (WGS) entry which is preliminary data.</text>
</comment>
<sequence length="386" mass="43787">MPSSGGKSRGMSLEPNSSSWPLLGLPHTGCRAKYRGMGVGSKTTTSLGSSASELVTLVVTTSPIPSHPSLVLLRTLLNSFRKHLVDFENYNLLLVCDGFSRSDGKDQLCSKEAYQQFLDSVQELCASGELGNCQILELKSCHGYGLALSAALAEVVTEFVFVVQHDWLLVKDVDLGPVVNAMDLDATIKYVGLQSLTTLDYARRMQLRYNLQLPPDRHLCGLRLVPQLLWYDKPHLTRKKHYLEVVLPEAKMGVFQNPERRYGVDQMWPKLLHAENLEEEHLRHGTFFWDVGAEVVYHLSGRKLLAVDEDAETERSLVGPGSRTHVPRPQLEKARRLVWCRNRHSDFYIRCCRQDHVHRWPCSSKSQRPVWPLQGPVLRVWRARAQ</sequence>
<dbReference type="EMBL" id="CAMXCT010003309">
    <property type="protein sequence ID" value="CAI4003641.1"/>
    <property type="molecule type" value="Genomic_DNA"/>
</dbReference>